<reference evidence="2 3" key="1">
    <citation type="submission" date="2016-05" db="EMBL/GenBank/DDBJ databases">
        <title>Complete Genome and Methylome Analysis of Psychrotrophic Bacterial Isolates from Antarctic Lake Untersee.</title>
        <authorList>
            <person name="Fomenkov A."/>
            <person name="Akimov V.N."/>
            <person name="Vasilyeva L.V."/>
            <person name="Andersen D."/>
            <person name="Vincze T."/>
            <person name="Roberts R.J."/>
        </authorList>
    </citation>
    <scope>NUCLEOTIDE SEQUENCE [LARGE SCALE GENOMIC DNA]</scope>
    <source>
        <strain evidence="2 3">U14-5</strain>
    </source>
</reference>
<feature type="domain" description="EthD" evidence="1">
    <location>
        <begin position="131"/>
        <end position="206"/>
    </location>
</feature>
<dbReference type="STRING" id="257708.RGI145_15775"/>
<sequence>MMLRMGLLTRRPEVPPDQFARHWRDRHGPLATRLPGLRRYTQNLVTDRSQLAIDHARGDWALDGVSQLWFDDAAAMQAAVDSPEFAPIPEDNDRFATLRGVLLAMPNLVVPVQEPTQDGPLIKRMSLLRRRPGLDAARFREEWFGFHAEAVRKFPRIAGYTQNLVVQRGGDPRHPLPYEALPVDGVVEMWFRSREDLEAAFASPAAVVSQRHALDFIAEITTFLVEPHRVL</sequence>
<evidence type="ECO:0000313" key="2">
    <source>
        <dbReference type="EMBL" id="APT59406.1"/>
    </source>
</evidence>
<evidence type="ECO:0000259" key="1">
    <source>
        <dbReference type="Pfam" id="PF07110"/>
    </source>
</evidence>
<dbReference type="Proteomes" id="UP000185494">
    <property type="component" value="Chromosome 1"/>
</dbReference>
<evidence type="ECO:0000313" key="3">
    <source>
        <dbReference type="Proteomes" id="UP000185494"/>
    </source>
</evidence>
<gene>
    <name evidence="2" type="ORF">RGI145_15775</name>
</gene>
<dbReference type="AlphaFoldDB" id="A0A1L7AKY9"/>
<dbReference type="eggNOG" id="ENOG5030KBS">
    <property type="taxonomic scope" value="Bacteria"/>
</dbReference>
<proteinExistence type="predicted"/>
<name>A0A1L7AKY9_9PROT</name>
<protein>
    <recommendedName>
        <fullName evidence="1">EthD domain-containing protein</fullName>
    </recommendedName>
</protein>
<feature type="domain" description="EthD" evidence="1">
    <location>
        <begin position="11"/>
        <end position="97"/>
    </location>
</feature>
<dbReference type="InterPro" id="IPR011008">
    <property type="entry name" value="Dimeric_a/b-barrel"/>
</dbReference>
<dbReference type="Gene3D" id="3.30.70.100">
    <property type="match status" value="2"/>
</dbReference>
<dbReference type="SUPFAM" id="SSF54909">
    <property type="entry name" value="Dimeric alpha+beta barrel"/>
    <property type="match status" value="2"/>
</dbReference>
<dbReference type="KEGG" id="rgi:RGI145_15775"/>
<dbReference type="Pfam" id="PF07110">
    <property type="entry name" value="EthD"/>
    <property type="match status" value="2"/>
</dbReference>
<dbReference type="RefSeq" id="WP_075800127.1">
    <property type="nucleotide sequence ID" value="NZ_CP015583.1"/>
</dbReference>
<dbReference type="NCBIfam" id="TIGR02118">
    <property type="entry name" value="EthD family reductase"/>
    <property type="match status" value="1"/>
</dbReference>
<accession>A0A1L7AKY9</accession>
<organism evidence="2 3">
    <name type="scientific">Roseomonas gilardii</name>
    <dbReference type="NCBI Taxonomy" id="257708"/>
    <lineage>
        <taxon>Bacteria</taxon>
        <taxon>Pseudomonadati</taxon>
        <taxon>Pseudomonadota</taxon>
        <taxon>Alphaproteobacteria</taxon>
        <taxon>Acetobacterales</taxon>
        <taxon>Roseomonadaceae</taxon>
        <taxon>Roseomonas</taxon>
    </lineage>
</organism>
<dbReference type="EMBL" id="CP015583">
    <property type="protein sequence ID" value="APT59406.1"/>
    <property type="molecule type" value="Genomic_DNA"/>
</dbReference>
<dbReference type="InterPro" id="IPR009799">
    <property type="entry name" value="EthD_dom"/>
</dbReference>
<dbReference type="GO" id="GO:0016491">
    <property type="term" value="F:oxidoreductase activity"/>
    <property type="evidence" value="ECO:0007669"/>
    <property type="project" value="InterPro"/>
</dbReference>